<dbReference type="PANTHER" id="PTHR39087:SF2">
    <property type="entry name" value="UPF0104 MEMBRANE PROTEIN MJ1595"/>
    <property type="match status" value="1"/>
</dbReference>
<name>A0A2N3PZB3_9PROT</name>
<evidence type="ECO:0000256" key="1">
    <source>
        <dbReference type="ARBA" id="ARBA00004651"/>
    </source>
</evidence>
<evidence type="ECO:0000313" key="7">
    <source>
        <dbReference type="EMBL" id="PKU25752.1"/>
    </source>
</evidence>
<evidence type="ECO:0008006" key="9">
    <source>
        <dbReference type="Google" id="ProtNLM"/>
    </source>
</evidence>
<dbReference type="EMBL" id="PIUM01000003">
    <property type="protein sequence ID" value="PKU25752.1"/>
    <property type="molecule type" value="Genomic_DNA"/>
</dbReference>
<keyword evidence="2" id="KW-1003">Cell membrane</keyword>
<protein>
    <recommendedName>
        <fullName evidence="9">TIGR00374 family protein</fullName>
    </recommendedName>
</protein>
<evidence type="ECO:0000256" key="6">
    <source>
        <dbReference type="SAM" id="Phobius"/>
    </source>
</evidence>
<dbReference type="OrthoDB" id="7348988at2"/>
<sequence length="336" mass="35408">MKLSAIIATLVGLGIAAALVMMSGAADIGRAILAAGWGIVLVLALHVPQMICSGQAWRSVVISPATPSPLSFLGLRLIREGVNALLPVAQIGGEFVAARLMALRGVSLSAAGAGVTVDLTLEMLSQVAFTLLGLGLLLIGVQDMQIVRWTIVGTSVALGVLALFICVQRFGLFSWLERGLLRLAEKQNWKGLKDVAGLHQDIVALYKSPRRLCLGTGFHFLSWLLGGAEVWAAFHVVGVPVGWRESLIVESLGQAFRALGFAIPGALGVQEGGLVLICALLGIEQQAALELSMLKRVREIILGVPGLVAWHWIEGRNLAGKAGASPQDDISPEKTA</sequence>
<comment type="subcellular location">
    <subcellularLocation>
        <location evidence="1">Cell membrane</location>
        <topology evidence="1">Multi-pass membrane protein</topology>
    </subcellularLocation>
</comment>
<evidence type="ECO:0000313" key="8">
    <source>
        <dbReference type="Proteomes" id="UP000233293"/>
    </source>
</evidence>
<dbReference type="Pfam" id="PF03706">
    <property type="entry name" value="LPG_synthase_TM"/>
    <property type="match status" value="1"/>
</dbReference>
<proteinExistence type="predicted"/>
<keyword evidence="3 6" id="KW-0812">Transmembrane</keyword>
<evidence type="ECO:0000256" key="3">
    <source>
        <dbReference type="ARBA" id="ARBA00022692"/>
    </source>
</evidence>
<evidence type="ECO:0000256" key="2">
    <source>
        <dbReference type="ARBA" id="ARBA00022475"/>
    </source>
</evidence>
<dbReference type="AlphaFoldDB" id="A0A2N3PZB3"/>
<dbReference type="GO" id="GO:0005886">
    <property type="term" value="C:plasma membrane"/>
    <property type="evidence" value="ECO:0007669"/>
    <property type="project" value="UniProtKB-SubCell"/>
</dbReference>
<dbReference type="Proteomes" id="UP000233293">
    <property type="component" value="Unassembled WGS sequence"/>
</dbReference>
<dbReference type="InterPro" id="IPR022791">
    <property type="entry name" value="L-PG_synthase/AglD"/>
</dbReference>
<dbReference type="RefSeq" id="WP_101249296.1">
    <property type="nucleotide sequence ID" value="NZ_PIUM01000003.1"/>
</dbReference>
<organism evidence="7 8">
    <name type="scientific">Telmatospirillum siberiense</name>
    <dbReference type="NCBI Taxonomy" id="382514"/>
    <lineage>
        <taxon>Bacteria</taxon>
        <taxon>Pseudomonadati</taxon>
        <taxon>Pseudomonadota</taxon>
        <taxon>Alphaproteobacteria</taxon>
        <taxon>Rhodospirillales</taxon>
        <taxon>Rhodospirillaceae</taxon>
        <taxon>Telmatospirillum</taxon>
    </lineage>
</organism>
<keyword evidence="8" id="KW-1185">Reference proteome</keyword>
<evidence type="ECO:0000256" key="5">
    <source>
        <dbReference type="ARBA" id="ARBA00023136"/>
    </source>
</evidence>
<feature type="transmembrane region" description="Helical" evidence="6">
    <location>
        <begin position="28"/>
        <end position="47"/>
    </location>
</feature>
<accession>A0A2N3PZB3</accession>
<dbReference type="PANTHER" id="PTHR39087">
    <property type="entry name" value="UPF0104 MEMBRANE PROTEIN MJ1595"/>
    <property type="match status" value="1"/>
</dbReference>
<keyword evidence="5 6" id="KW-0472">Membrane</keyword>
<comment type="caution">
    <text evidence="7">The sequence shown here is derived from an EMBL/GenBank/DDBJ whole genome shotgun (WGS) entry which is preliminary data.</text>
</comment>
<feature type="transmembrane region" description="Helical" evidence="6">
    <location>
        <begin position="146"/>
        <end position="167"/>
    </location>
</feature>
<feature type="transmembrane region" description="Helical" evidence="6">
    <location>
        <begin position="123"/>
        <end position="140"/>
    </location>
</feature>
<reference evidence="8" key="1">
    <citation type="submission" date="2017-12" db="EMBL/GenBank/DDBJ databases">
        <title>Draft genome sequence of Telmatospirillum siberiense 26-4b1T, an acidotolerant peatland alphaproteobacterium potentially involved in sulfur cycling.</title>
        <authorList>
            <person name="Hausmann B."/>
            <person name="Pjevac P."/>
            <person name="Schreck K."/>
            <person name="Herbold C.W."/>
            <person name="Daims H."/>
            <person name="Wagner M."/>
            <person name="Pester M."/>
            <person name="Loy A."/>
        </authorList>
    </citation>
    <scope>NUCLEOTIDE SEQUENCE [LARGE SCALE GENOMIC DNA]</scope>
    <source>
        <strain evidence="8">26-4b1</strain>
    </source>
</reference>
<evidence type="ECO:0000256" key="4">
    <source>
        <dbReference type="ARBA" id="ARBA00022989"/>
    </source>
</evidence>
<keyword evidence="4 6" id="KW-1133">Transmembrane helix</keyword>
<gene>
    <name evidence="7" type="ORF">CWS72_04085</name>
</gene>
<dbReference type="NCBIfam" id="TIGR03476">
    <property type="entry name" value="HpnL"/>
    <property type="match status" value="1"/>
</dbReference>